<dbReference type="EMBL" id="JBJUIK010000005">
    <property type="protein sequence ID" value="KAL3527633.1"/>
    <property type="molecule type" value="Genomic_DNA"/>
</dbReference>
<comment type="caution">
    <text evidence="2">The sequence shown here is derived from an EMBL/GenBank/DDBJ whole genome shotgun (WGS) entry which is preliminary data.</text>
</comment>
<protein>
    <recommendedName>
        <fullName evidence="4">NADH dehydrogenase subunit 6</fullName>
    </recommendedName>
</protein>
<proteinExistence type="predicted"/>
<feature type="transmembrane region" description="Helical" evidence="1">
    <location>
        <begin position="64"/>
        <end position="82"/>
    </location>
</feature>
<evidence type="ECO:0000313" key="3">
    <source>
        <dbReference type="Proteomes" id="UP001630127"/>
    </source>
</evidence>
<keyword evidence="1" id="KW-0812">Transmembrane</keyword>
<feature type="transmembrane region" description="Helical" evidence="1">
    <location>
        <begin position="88"/>
        <end position="106"/>
    </location>
</feature>
<name>A0ABD3A8X3_9GENT</name>
<evidence type="ECO:0008006" key="4">
    <source>
        <dbReference type="Google" id="ProtNLM"/>
    </source>
</evidence>
<accession>A0ABD3A8X3</accession>
<reference evidence="2 3" key="1">
    <citation type="submission" date="2024-11" db="EMBL/GenBank/DDBJ databases">
        <title>A near-complete genome assembly of Cinchona calisaya.</title>
        <authorList>
            <person name="Lian D.C."/>
            <person name="Zhao X.W."/>
            <person name="Wei L."/>
        </authorList>
    </citation>
    <scope>NUCLEOTIDE SEQUENCE [LARGE SCALE GENOMIC DNA]</scope>
    <source>
        <tissue evidence="2">Nenye</tissue>
    </source>
</reference>
<evidence type="ECO:0000256" key="1">
    <source>
        <dbReference type="SAM" id="Phobius"/>
    </source>
</evidence>
<feature type="transmembrane region" description="Helical" evidence="1">
    <location>
        <begin position="32"/>
        <end position="57"/>
    </location>
</feature>
<keyword evidence="3" id="KW-1185">Reference proteome</keyword>
<sequence length="108" mass="12838">MMSIACGIDNCFHFFWVLTIASIHSPSLHPRWLTTVMLFFSFLLSIFVILFFVLIFFCIQYMLYYWYFSSAIVCCFCLYPLFIDVNGVSFYFISFKLLAFMFFSFVSS</sequence>
<dbReference type="Proteomes" id="UP001630127">
    <property type="component" value="Unassembled WGS sequence"/>
</dbReference>
<keyword evidence="1" id="KW-1133">Transmembrane helix</keyword>
<gene>
    <name evidence="2" type="ORF">ACH5RR_012289</name>
</gene>
<evidence type="ECO:0000313" key="2">
    <source>
        <dbReference type="EMBL" id="KAL3527633.1"/>
    </source>
</evidence>
<organism evidence="2 3">
    <name type="scientific">Cinchona calisaya</name>
    <dbReference type="NCBI Taxonomy" id="153742"/>
    <lineage>
        <taxon>Eukaryota</taxon>
        <taxon>Viridiplantae</taxon>
        <taxon>Streptophyta</taxon>
        <taxon>Embryophyta</taxon>
        <taxon>Tracheophyta</taxon>
        <taxon>Spermatophyta</taxon>
        <taxon>Magnoliopsida</taxon>
        <taxon>eudicotyledons</taxon>
        <taxon>Gunneridae</taxon>
        <taxon>Pentapetalae</taxon>
        <taxon>asterids</taxon>
        <taxon>lamiids</taxon>
        <taxon>Gentianales</taxon>
        <taxon>Rubiaceae</taxon>
        <taxon>Cinchonoideae</taxon>
        <taxon>Cinchoneae</taxon>
        <taxon>Cinchona</taxon>
    </lineage>
</organism>
<dbReference type="AlphaFoldDB" id="A0ABD3A8X3"/>
<keyword evidence="1" id="KW-0472">Membrane</keyword>